<gene>
    <name evidence="6" type="ORF">DI533_08115</name>
</gene>
<evidence type="ECO:0000259" key="5">
    <source>
        <dbReference type="Pfam" id="PF09864"/>
    </source>
</evidence>
<sequence length="124" mass="13231">MLPQDGRSFVIRLIFAGAAVATFAAPLWSGELPSLSQLLGADATVISTDYTCDKGGPIQVRYINSSHNNLAIVPVDGVERIFVNVMSGSGARYVSGQFEWWTKGNSATLRDEMANTSAECTSAN</sequence>
<name>A0A2W5SBV0_CERSP</name>
<dbReference type="Proteomes" id="UP000248975">
    <property type="component" value="Unassembled WGS sequence"/>
</dbReference>
<organism evidence="6 7">
    <name type="scientific">Cereibacter sphaeroides</name>
    <name type="common">Rhodobacter sphaeroides</name>
    <dbReference type="NCBI Taxonomy" id="1063"/>
    <lineage>
        <taxon>Bacteria</taxon>
        <taxon>Pseudomonadati</taxon>
        <taxon>Pseudomonadota</taxon>
        <taxon>Alphaproteobacteria</taxon>
        <taxon>Rhodobacterales</taxon>
        <taxon>Paracoccaceae</taxon>
        <taxon>Cereibacter</taxon>
    </lineage>
</organism>
<comment type="caution">
    <text evidence="6">The sequence shown here is derived from an EMBL/GenBank/DDBJ whole genome shotgun (WGS) entry which is preliminary data.</text>
</comment>
<feature type="domain" description="C-type lysozyme inhibitor" evidence="5">
    <location>
        <begin position="50"/>
        <end position="116"/>
    </location>
</feature>
<proteinExistence type="predicted"/>
<keyword evidence="1" id="KW-0732">Signal</keyword>
<dbReference type="AlphaFoldDB" id="A0A2W5SBV0"/>
<keyword evidence="2" id="KW-0472">Membrane</keyword>
<dbReference type="Pfam" id="PF09864">
    <property type="entry name" value="MliC"/>
    <property type="match status" value="1"/>
</dbReference>
<evidence type="ECO:0000256" key="3">
    <source>
        <dbReference type="ARBA" id="ARBA00023139"/>
    </source>
</evidence>
<evidence type="ECO:0000256" key="1">
    <source>
        <dbReference type="ARBA" id="ARBA00022729"/>
    </source>
</evidence>
<dbReference type="Gene3D" id="2.40.128.200">
    <property type="match status" value="1"/>
</dbReference>
<evidence type="ECO:0000256" key="4">
    <source>
        <dbReference type="ARBA" id="ARBA00023288"/>
    </source>
</evidence>
<protein>
    <recommendedName>
        <fullName evidence="5">C-type lysozyme inhibitor domain-containing protein</fullName>
    </recommendedName>
</protein>
<dbReference type="InterPro" id="IPR018660">
    <property type="entry name" value="MliC"/>
</dbReference>
<accession>A0A2W5SBV0</accession>
<evidence type="ECO:0000313" key="6">
    <source>
        <dbReference type="EMBL" id="PZR00512.1"/>
    </source>
</evidence>
<dbReference type="SUPFAM" id="SSF141488">
    <property type="entry name" value="YdhA-like"/>
    <property type="match status" value="1"/>
</dbReference>
<dbReference type="EMBL" id="QFQS01000001">
    <property type="protein sequence ID" value="PZR00512.1"/>
    <property type="molecule type" value="Genomic_DNA"/>
</dbReference>
<reference evidence="6 7" key="1">
    <citation type="submission" date="2017-08" db="EMBL/GenBank/DDBJ databases">
        <title>Infants hospitalized years apart are colonized by the same room-sourced microbial strains.</title>
        <authorList>
            <person name="Brooks B."/>
            <person name="Olm M.R."/>
            <person name="Firek B.A."/>
            <person name="Baker R."/>
            <person name="Thomas B.C."/>
            <person name="Morowitz M.J."/>
            <person name="Banfield J.F."/>
        </authorList>
    </citation>
    <scope>NUCLEOTIDE SEQUENCE [LARGE SCALE GENOMIC DNA]</scope>
    <source>
        <strain evidence="6">S2_003_000_R2_11</strain>
    </source>
</reference>
<keyword evidence="4" id="KW-0449">Lipoprotein</keyword>
<keyword evidence="3" id="KW-0564">Palmitate</keyword>
<evidence type="ECO:0000256" key="2">
    <source>
        <dbReference type="ARBA" id="ARBA00023136"/>
    </source>
</evidence>
<dbReference type="InterPro" id="IPR036328">
    <property type="entry name" value="MliC_sf"/>
</dbReference>
<evidence type="ECO:0000313" key="7">
    <source>
        <dbReference type="Proteomes" id="UP000248975"/>
    </source>
</evidence>